<dbReference type="GO" id="GO:0005200">
    <property type="term" value="F:structural constituent of cytoskeleton"/>
    <property type="evidence" value="ECO:0007669"/>
    <property type="project" value="InterPro"/>
</dbReference>
<evidence type="ECO:0000256" key="4">
    <source>
        <dbReference type="ARBA" id="ARBA00009636"/>
    </source>
</evidence>
<keyword evidence="17" id="KW-1185">Reference proteome</keyword>
<dbReference type="SMART" id="SM00864">
    <property type="entry name" value="Tubulin"/>
    <property type="match status" value="1"/>
</dbReference>
<reference evidence="16" key="2">
    <citation type="submission" date="2020-11" db="EMBL/GenBank/DDBJ databases">
        <authorList>
            <person name="McCartney M.A."/>
            <person name="Auch B."/>
            <person name="Kono T."/>
            <person name="Mallez S."/>
            <person name="Becker A."/>
            <person name="Gohl D.M."/>
            <person name="Silverstein K.A.T."/>
            <person name="Koren S."/>
            <person name="Bechman K.B."/>
            <person name="Herman A."/>
            <person name="Abrahante J.E."/>
            <person name="Garbe J."/>
        </authorList>
    </citation>
    <scope>NUCLEOTIDE SEQUENCE</scope>
    <source>
        <strain evidence="16">Duluth1</strain>
        <tissue evidence="16">Whole animal</tissue>
    </source>
</reference>
<dbReference type="SUPFAM" id="SSF52490">
    <property type="entry name" value="Tubulin nucleotide-binding domain-like"/>
    <property type="match status" value="1"/>
</dbReference>
<evidence type="ECO:0000256" key="9">
    <source>
        <dbReference type="ARBA" id="ARBA00023134"/>
    </source>
</evidence>
<dbReference type="GO" id="GO:0005634">
    <property type="term" value="C:nucleus"/>
    <property type="evidence" value="ECO:0007669"/>
    <property type="project" value="UniProtKB-SubCell"/>
</dbReference>
<evidence type="ECO:0000256" key="10">
    <source>
        <dbReference type="ARBA" id="ARBA00023242"/>
    </source>
</evidence>
<evidence type="ECO:0000256" key="2">
    <source>
        <dbReference type="ARBA" id="ARBA00004123"/>
    </source>
</evidence>
<dbReference type="CDD" id="cd02189">
    <property type="entry name" value="delta_zeta_tubulin-like"/>
    <property type="match status" value="1"/>
</dbReference>
<feature type="domain" description="Tubulin/FtsZ GTPase" evidence="15">
    <location>
        <begin position="49"/>
        <end position="250"/>
    </location>
</feature>
<evidence type="ECO:0000256" key="7">
    <source>
        <dbReference type="ARBA" id="ARBA00022741"/>
    </source>
</evidence>
<evidence type="ECO:0000256" key="13">
    <source>
        <dbReference type="ARBA" id="ARBA00046149"/>
    </source>
</evidence>
<comment type="function">
    <text evidence="13">Acts as a positive regulator of hedgehog signaling and regulates ciliary function.</text>
</comment>
<dbReference type="Gene3D" id="1.10.287.600">
    <property type="entry name" value="Helix hairpin bin"/>
    <property type="match status" value="1"/>
</dbReference>
<gene>
    <name evidence="16" type="ORF">DPMN_015356</name>
</gene>
<keyword evidence="11" id="KW-0966">Cell projection</keyword>
<dbReference type="InterPro" id="IPR008280">
    <property type="entry name" value="Tub_FtsZ_C"/>
</dbReference>
<dbReference type="InterPro" id="IPR002967">
    <property type="entry name" value="Delta_tubulin"/>
</dbReference>
<dbReference type="InterPro" id="IPR000217">
    <property type="entry name" value="Tubulin"/>
</dbReference>
<evidence type="ECO:0000259" key="15">
    <source>
        <dbReference type="SMART" id="SM00864"/>
    </source>
</evidence>
<evidence type="ECO:0000256" key="1">
    <source>
        <dbReference type="ARBA" id="ARBA00004114"/>
    </source>
</evidence>
<dbReference type="GO" id="GO:0005525">
    <property type="term" value="F:GTP binding"/>
    <property type="evidence" value="ECO:0007669"/>
    <property type="project" value="UniProtKB-UniRule"/>
</dbReference>
<evidence type="ECO:0000256" key="8">
    <source>
        <dbReference type="ARBA" id="ARBA00022794"/>
    </source>
</evidence>
<dbReference type="GO" id="GO:0007017">
    <property type="term" value="P:microtubule-based process"/>
    <property type="evidence" value="ECO:0007669"/>
    <property type="project" value="InterPro"/>
</dbReference>
<keyword evidence="6 14" id="KW-0493">Microtubule</keyword>
<dbReference type="PRINTS" id="PR01161">
    <property type="entry name" value="TUBULIN"/>
</dbReference>
<dbReference type="SUPFAM" id="SSF55307">
    <property type="entry name" value="Tubulin C-terminal domain-like"/>
    <property type="match status" value="1"/>
</dbReference>
<comment type="caution">
    <text evidence="16">The sequence shown here is derived from an EMBL/GenBank/DDBJ whole genome shotgun (WGS) entry which is preliminary data.</text>
</comment>
<dbReference type="PRINTS" id="PR01224">
    <property type="entry name" value="DELTATUBULIN"/>
</dbReference>
<dbReference type="GO" id="GO:0005929">
    <property type="term" value="C:cilium"/>
    <property type="evidence" value="ECO:0007669"/>
    <property type="project" value="UniProtKB-SubCell"/>
</dbReference>
<protein>
    <recommendedName>
        <fullName evidence="5">Tubulin delta chain</fullName>
    </recommendedName>
    <alternativeName>
        <fullName evidence="12">Delta-tubulin</fullName>
    </alternativeName>
</protein>
<organism evidence="16 17">
    <name type="scientific">Dreissena polymorpha</name>
    <name type="common">Zebra mussel</name>
    <name type="synonym">Mytilus polymorpha</name>
    <dbReference type="NCBI Taxonomy" id="45954"/>
    <lineage>
        <taxon>Eukaryota</taxon>
        <taxon>Metazoa</taxon>
        <taxon>Spiralia</taxon>
        <taxon>Lophotrochozoa</taxon>
        <taxon>Mollusca</taxon>
        <taxon>Bivalvia</taxon>
        <taxon>Autobranchia</taxon>
        <taxon>Heteroconchia</taxon>
        <taxon>Euheterodonta</taxon>
        <taxon>Imparidentia</taxon>
        <taxon>Neoheterodontei</taxon>
        <taxon>Myida</taxon>
        <taxon>Dreissenoidea</taxon>
        <taxon>Dreissenidae</taxon>
        <taxon>Dreissena</taxon>
    </lineage>
</organism>
<dbReference type="FunFam" id="3.40.50.1440:FF:000021">
    <property type="entry name" value="Tubulin delta chain"/>
    <property type="match status" value="1"/>
</dbReference>
<dbReference type="InterPro" id="IPR017975">
    <property type="entry name" value="Tubulin_CS"/>
</dbReference>
<keyword evidence="10" id="KW-0539">Nucleus</keyword>
<evidence type="ECO:0000256" key="11">
    <source>
        <dbReference type="ARBA" id="ARBA00023273"/>
    </source>
</evidence>
<keyword evidence="8" id="KW-0970">Cilium biogenesis/degradation</keyword>
<dbReference type="PANTHER" id="PTHR11588">
    <property type="entry name" value="TUBULIN"/>
    <property type="match status" value="1"/>
</dbReference>
<evidence type="ECO:0000313" key="16">
    <source>
        <dbReference type="EMBL" id="KAH3891263.1"/>
    </source>
</evidence>
<dbReference type="InterPro" id="IPR023123">
    <property type="entry name" value="Tubulin_C"/>
</dbReference>
<dbReference type="Gene3D" id="3.40.50.1440">
    <property type="entry name" value="Tubulin/FtsZ, GTPase domain"/>
    <property type="match status" value="1"/>
</dbReference>
<accession>A0A9D4NB62</accession>
<reference evidence="16" key="1">
    <citation type="journal article" date="2019" name="bioRxiv">
        <title>The Genome of the Zebra Mussel, Dreissena polymorpha: A Resource for Invasive Species Research.</title>
        <authorList>
            <person name="McCartney M.A."/>
            <person name="Auch B."/>
            <person name="Kono T."/>
            <person name="Mallez S."/>
            <person name="Zhang Y."/>
            <person name="Obille A."/>
            <person name="Becker A."/>
            <person name="Abrahante J.E."/>
            <person name="Garbe J."/>
            <person name="Badalamenti J.P."/>
            <person name="Herman A."/>
            <person name="Mangelson H."/>
            <person name="Liachko I."/>
            <person name="Sullivan S."/>
            <person name="Sone E.D."/>
            <person name="Koren S."/>
            <person name="Silverstein K.A.T."/>
            <person name="Beckman K.B."/>
            <person name="Gohl D.M."/>
        </authorList>
    </citation>
    <scope>NUCLEOTIDE SEQUENCE</scope>
    <source>
        <strain evidence="16">Duluth1</strain>
        <tissue evidence="16">Whole animal</tissue>
    </source>
</reference>
<keyword evidence="7 14" id="KW-0547">Nucleotide-binding</keyword>
<dbReference type="InterPro" id="IPR003008">
    <property type="entry name" value="Tubulin_FtsZ_GTPase"/>
</dbReference>
<dbReference type="PROSITE" id="PS00227">
    <property type="entry name" value="TUBULIN"/>
    <property type="match status" value="1"/>
</dbReference>
<dbReference type="AlphaFoldDB" id="A0A9D4NB62"/>
<comment type="similarity">
    <text evidence="4 14">Belongs to the tubulin family.</text>
</comment>
<dbReference type="Proteomes" id="UP000828390">
    <property type="component" value="Unassembled WGS sequence"/>
</dbReference>
<evidence type="ECO:0000256" key="6">
    <source>
        <dbReference type="ARBA" id="ARBA00022701"/>
    </source>
</evidence>
<dbReference type="Pfam" id="PF00091">
    <property type="entry name" value="Tubulin"/>
    <property type="match status" value="1"/>
</dbReference>
<evidence type="ECO:0000256" key="14">
    <source>
        <dbReference type="RuleBase" id="RU000352"/>
    </source>
</evidence>
<evidence type="ECO:0000256" key="12">
    <source>
        <dbReference type="ARBA" id="ARBA00030594"/>
    </source>
</evidence>
<dbReference type="GO" id="GO:0030030">
    <property type="term" value="P:cell projection organization"/>
    <property type="evidence" value="ECO:0007669"/>
    <property type="project" value="UniProtKB-KW"/>
</dbReference>
<evidence type="ECO:0000313" key="17">
    <source>
        <dbReference type="Proteomes" id="UP000828390"/>
    </source>
</evidence>
<dbReference type="GO" id="GO:0005814">
    <property type="term" value="C:centriole"/>
    <property type="evidence" value="ECO:0007669"/>
    <property type="project" value="UniProtKB-SubCell"/>
</dbReference>
<evidence type="ECO:0000256" key="3">
    <source>
        <dbReference type="ARBA" id="ARBA00004138"/>
    </source>
</evidence>
<dbReference type="GO" id="GO:0005874">
    <property type="term" value="C:microtubule"/>
    <property type="evidence" value="ECO:0007669"/>
    <property type="project" value="UniProtKB-KW"/>
</dbReference>
<evidence type="ECO:0000256" key="5">
    <source>
        <dbReference type="ARBA" id="ARBA00014184"/>
    </source>
</evidence>
<proteinExistence type="inferred from homology"/>
<dbReference type="InterPro" id="IPR036525">
    <property type="entry name" value="Tubulin/FtsZ_GTPase_sf"/>
</dbReference>
<keyword evidence="9 14" id="KW-0342">GTP-binding</keyword>
<name>A0A9D4NB62_DREPO</name>
<comment type="subcellular location">
    <subcellularLocation>
        <location evidence="3">Cell projection</location>
        <location evidence="3">Cilium</location>
    </subcellularLocation>
    <subcellularLocation>
        <location evidence="1">Cytoplasm</location>
        <location evidence="1">Cytoskeleton</location>
        <location evidence="1">Microtubule organizing center</location>
        <location evidence="1">Centrosome</location>
        <location evidence="1">Centriole</location>
    </subcellularLocation>
    <subcellularLocation>
        <location evidence="2">Nucleus</location>
    </subcellularLocation>
</comment>
<dbReference type="EMBL" id="JAIWYP010000001">
    <property type="protein sequence ID" value="KAH3891263.1"/>
    <property type="molecule type" value="Genomic_DNA"/>
</dbReference>
<sequence length="441" mass="49286">MSVVTLQIGQCGNQVGGQLFAGLADDIHTKLSQTNLSQKANDNYVEGVLERFFTITDNPGQLPEARAVMVDMEPKAIAQTCLEAKKSGRWMYPPKQQFWQQRGSGNNWAHGFKVHGPAAEESIMGMVQKEAEKCDNLSGFMTFMSLAGGTGSGVGAYVTQCLKDEFPHAFLMNQVVWPYSLGEVIVQNYNAVLTLSQLYQSSDAVLIMENDQLHKICTQLLNIKKIGFKDINKVMCHKLMGIILPALSSSNPDIQRYNSLGDLLTHLVPSPDYKLLTVKSIPQMSDSSKDFSSFNWPGLVKHLRQMLIANAAMEEGIDWQVKLEDSRRSLANTLILRGKDLAGADTGPFSEPRLYPPWVPEDCRLAVYTQPRMFNNYEKCATLISNNKAPIYSLDSVIAKAWNMFSSRAYTHLYVKHGLTEEDFVDSFVTLEQVVMSYKNV</sequence>